<proteinExistence type="predicted"/>
<evidence type="ECO:0000259" key="2">
    <source>
        <dbReference type="PROSITE" id="PS50975"/>
    </source>
</evidence>
<dbReference type="PANTHER" id="PTHR39217">
    <property type="match status" value="1"/>
</dbReference>
<dbReference type="GO" id="GO:0005524">
    <property type="term" value="F:ATP binding"/>
    <property type="evidence" value="ECO:0007669"/>
    <property type="project" value="UniProtKB-UniRule"/>
</dbReference>
<accession>A0A940XEC4</accession>
<evidence type="ECO:0000313" key="3">
    <source>
        <dbReference type="EMBL" id="MBQ0825602.1"/>
    </source>
</evidence>
<comment type="caution">
    <text evidence="3">The sequence shown here is derived from an EMBL/GenBank/DDBJ whole genome shotgun (WGS) entry which is preliminary data.</text>
</comment>
<dbReference type="GO" id="GO:0046872">
    <property type="term" value="F:metal ion binding"/>
    <property type="evidence" value="ECO:0007669"/>
    <property type="project" value="InterPro"/>
</dbReference>
<dbReference type="AlphaFoldDB" id="A0A940XEC4"/>
<dbReference type="EMBL" id="JAGPNL010000001">
    <property type="protein sequence ID" value="MBQ0825602.1"/>
    <property type="molecule type" value="Genomic_DNA"/>
</dbReference>
<dbReference type="InterPro" id="IPR011761">
    <property type="entry name" value="ATP-grasp"/>
</dbReference>
<dbReference type="InterPro" id="IPR053191">
    <property type="entry name" value="DcsG_Biosynth_Enzyme"/>
</dbReference>
<feature type="domain" description="ATP-grasp" evidence="2">
    <location>
        <begin position="99"/>
        <end position="306"/>
    </location>
</feature>
<dbReference type="PROSITE" id="PS50975">
    <property type="entry name" value="ATP_GRASP"/>
    <property type="match status" value="1"/>
</dbReference>
<dbReference type="SUPFAM" id="SSF56059">
    <property type="entry name" value="Glutathione synthetase ATP-binding domain-like"/>
    <property type="match status" value="1"/>
</dbReference>
<keyword evidence="4" id="KW-1185">Reference proteome</keyword>
<name>A0A940XEC4_9ACTN</name>
<evidence type="ECO:0000313" key="4">
    <source>
        <dbReference type="Proteomes" id="UP000677875"/>
    </source>
</evidence>
<organism evidence="3 4">
    <name type="scientific">Streptomyces tagetis</name>
    <dbReference type="NCBI Taxonomy" id="2820809"/>
    <lineage>
        <taxon>Bacteria</taxon>
        <taxon>Bacillati</taxon>
        <taxon>Actinomycetota</taxon>
        <taxon>Actinomycetes</taxon>
        <taxon>Kitasatosporales</taxon>
        <taxon>Streptomycetaceae</taxon>
        <taxon>Streptomyces</taxon>
    </lineage>
</organism>
<gene>
    <name evidence="3" type="ORF">J5Y05_03620</name>
</gene>
<protein>
    <recommendedName>
        <fullName evidence="2">ATP-grasp domain-containing protein</fullName>
    </recommendedName>
</protein>
<dbReference type="PANTHER" id="PTHR39217:SF1">
    <property type="entry name" value="GLUTATHIONE SYNTHETASE"/>
    <property type="match status" value="1"/>
</dbReference>
<evidence type="ECO:0000256" key="1">
    <source>
        <dbReference type="PROSITE-ProRule" id="PRU00409"/>
    </source>
</evidence>
<sequence>MPDARVALVTTRPRPEINTDHDMPLLLAALNETGVAAESAEWDDPAVDWAGFDLVLIRSTWDYTWRTEAFLEWVERCSRLTTLLNPPPVVRWSSDKFYLSRLTEAHVPAVPTRYLAPGAAVEAAAVLPSDHEYVIKPAVGAGARYAARYRAGDRDTAVRHIGHMHAEGITAMVQPYMARIETGGERALVFFGGSFLHAIRKKAVLGADVPFDQRKVAHPGLEPWVPTAREREVAESALAVVPHSGELFYARVDLVDDDEGRPVVMELELIEPNLFLSVQPASLPVVTGAIAARARDARRLPGQPVAEHI</sequence>
<dbReference type="Proteomes" id="UP000677875">
    <property type="component" value="Unassembled WGS sequence"/>
</dbReference>
<reference evidence="3" key="1">
    <citation type="submission" date="2021-04" db="EMBL/GenBank/DDBJ databases">
        <title>Genome seq and assembly of Streptomyces sp. RG38.</title>
        <authorList>
            <person name="Chhetri G."/>
        </authorList>
    </citation>
    <scope>NUCLEOTIDE SEQUENCE</scope>
    <source>
        <strain evidence="3">RG38</strain>
    </source>
</reference>
<keyword evidence="1" id="KW-0547">Nucleotide-binding</keyword>
<keyword evidence="1" id="KW-0067">ATP-binding</keyword>